<protein>
    <submittedName>
        <fullName evidence="1">CRISPR-associated protein Cas7/Cse4/CasC, subtype I-E/ECOLI</fullName>
    </submittedName>
</protein>
<evidence type="ECO:0000313" key="2">
    <source>
        <dbReference type="Proteomes" id="UP000068210"/>
    </source>
</evidence>
<dbReference type="HOGENOM" id="CLU_044824_1_0_6"/>
<dbReference type="AlphaFoldDB" id="A0A0C4WL22"/>
<dbReference type="Pfam" id="PF09344">
    <property type="entry name" value="Cas_CT1975"/>
    <property type="match status" value="1"/>
</dbReference>
<accession>A0A0C4WL22</accession>
<dbReference type="KEGG" id="acx:Achr_14890"/>
<organism evidence="1 2">
    <name type="scientific">Azotobacter chroococcum NCIMB 8003</name>
    <dbReference type="NCBI Taxonomy" id="1328314"/>
    <lineage>
        <taxon>Bacteria</taxon>
        <taxon>Pseudomonadati</taxon>
        <taxon>Pseudomonadota</taxon>
        <taxon>Gammaproteobacteria</taxon>
        <taxon>Pseudomonadales</taxon>
        <taxon>Pseudomonadaceae</taxon>
        <taxon>Azotobacter</taxon>
    </lineage>
</organism>
<proteinExistence type="predicted"/>
<evidence type="ECO:0000313" key="1">
    <source>
        <dbReference type="EMBL" id="AJE20954.1"/>
    </source>
</evidence>
<dbReference type="STRING" id="1328314.Achr_14890"/>
<gene>
    <name evidence="1" type="ORF">Achr_14890</name>
</gene>
<sequence>MTRFVQLHLLISYPPANLNRDDLGQPKTARLGGVERLRVSSQSLKRAWRTSELFQQQLAGSIGTRTKRLGREAFDALIAAGIGEKQATEWASQIAKVYGAVKKDNPLEIEQLVHIAPEERASLGSLVAILAREKRAPSDEELDALLHKQSAVDIAMFGRMLAAKTEYNGDAAVQVAHAIGVHASAIEDDYFTAVDDLNTDDPGAAHIGESGFAAAVFYQYLCIDRDLLKRNLGGDEELTQKALIALAEAALKVGPSGKQNSFASRAYAHYALAEKGPQQPRSLSLAFIKPVSGGDYASEAVEVLQRLRDNMDKVYGACADSRYQFDVLKGEGSLAQLLDFVAAE</sequence>
<dbReference type="RefSeq" id="WP_039803220.1">
    <property type="nucleotide sequence ID" value="NZ_CP010415.1"/>
</dbReference>
<dbReference type="EMBL" id="CP010415">
    <property type="protein sequence ID" value="AJE20954.1"/>
    <property type="molecule type" value="Genomic_DNA"/>
</dbReference>
<name>A0A0C4WL22_9GAMM</name>
<dbReference type="NCBIfam" id="TIGR01869">
    <property type="entry name" value="casC_Cse4"/>
    <property type="match status" value="1"/>
</dbReference>
<reference evidence="1 2" key="1">
    <citation type="journal article" date="2015" name="PLoS ONE">
        <title>Azotobacter Genomes: The Genome of Azotobacter chroococcum NCIMB 8003 (ATCC 4412).</title>
        <authorList>
            <person name="Robson R.L."/>
            <person name="Jones R."/>
            <person name="Robson R.M."/>
            <person name="Schwartz A."/>
            <person name="Richardson T.H."/>
        </authorList>
    </citation>
    <scope>NUCLEOTIDE SEQUENCE [LARGE SCALE GENOMIC DNA]</scope>
    <source>
        <strain evidence="1 2">NCIMB 8003</strain>
    </source>
</reference>
<dbReference type="InterPro" id="IPR010148">
    <property type="entry name" value="CRISPR-assoc_prot_CT1975"/>
</dbReference>
<keyword evidence="2" id="KW-1185">Reference proteome</keyword>
<dbReference type="Proteomes" id="UP000068210">
    <property type="component" value="Chromosome"/>
</dbReference>